<reference evidence="1 2" key="1">
    <citation type="submission" date="2023-01" db="EMBL/GenBank/DDBJ databases">
        <title>Novel species of the genus Asticcacaulis isolated from rivers.</title>
        <authorList>
            <person name="Lu H."/>
        </authorList>
    </citation>
    <scope>NUCLEOTIDE SEQUENCE [LARGE SCALE GENOMIC DNA]</scope>
    <source>
        <strain evidence="1 2">BYS171W</strain>
    </source>
</reference>
<name>A0ABT5HRA1_9CAUL</name>
<evidence type="ECO:0000313" key="2">
    <source>
        <dbReference type="Proteomes" id="UP001214854"/>
    </source>
</evidence>
<organism evidence="1 2">
    <name type="scientific">Asticcacaulis aquaticus</name>
    <dbReference type="NCBI Taxonomy" id="2984212"/>
    <lineage>
        <taxon>Bacteria</taxon>
        <taxon>Pseudomonadati</taxon>
        <taxon>Pseudomonadota</taxon>
        <taxon>Alphaproteobacteria</taxon>
        <taxon>Caulobacterales</taxon>
        <taxon>Caulobacteraceae</taxon>
        <taxon>Asticcacaulis</taxon>
    </lineage>
</organism>
<protein>
    <submittedName>
        <fullName evidence="1">Uncharacterized protein</fullName>
    </submittedName>
</protein>
<dbReference type="EMBL" id="JAQQKX010000003">
    <property type="protein sequence ID" value="MDC7682605.1"/>
    <property type="molecule type" value="Genomic_DNA"/>
</dbReference>
<dbReference type="RefSeq" id="WP_272747092.1">
    <property type="nucleotide sequence ID" value="NZ_JAQQKX010000003.1"/>
</dbReference>
<comment type="caution">
    <text evidence="1">The sequence shown here is derived from an EMBL/GenBank/DDBJ whole genome shotgun (WGS) entry which is preliminary data.</text>
</comment>
<sequence length="189" mass="20928">MSAIAYPIAHNALEIALNWPDSGLRTAAREREASDLSGKPVTFVRETLEPAFPSEAAARQHYDALLNAPFAALVCGFERTAKPRTRTAPVMREGQRWPTLPAGPAPQWKLSIGYWKIGSLRARLKPPSITPHLQARAVRKKALDIELTPEEVRALAHAPLMAYRPQKALDIGLFEFIPPDNPDIIIPDE</sequence>
<keyword evidence="2" id="KW-1185">Reference proteome</keyword>
<proteinExistence type="predicted"/>
<gene>
    <name evidence="1" type="ORF">PQU92_04920</name>
</gene>
<evidence type="ECO:0000313" key="1">
    <source>
        <dbReference type="EMBL" id="MDC7682605.1"/>
    </source>
</evidence>
<dbReference type="Proteomes" id="UP001214854">
    <property type="component" value="Unassembled WGS sequence"/>
</dbReference>
<accession>A0ABT5HRA1</accession>